<keyword evidence="4" id="KW-1185">Reference proteome</keyword>
<keyword evidence="2" id="KW-0472">Membrane</keyword>
<dbReference type="AlphaFoldDB" id="A0A517Z7Z9"/>
<protein>
    <submittedName>
        <fullName evidence="3">Uncharacterized protein</fullName>
    </submittedName>
</protein>
<evidence type="ECO:0000256" key="2">
    <source>
        <dbReference type="SAM" id="Phobius"/>
    </source>
</evidence>
<dbReference type="EMBL" id="CP036275">
    <property type="protein sequence ID" value="QDU38608.1"/>
    <property type="molecule type" value="Genomic_DNA"/>
</dbReference>
<accession>A0A517Z7Z9</accession>
<sequence>MSGKSRSWRNVQRCRAALPLSGPNTLRQLMGPLLVVLLPLLLTFTLLAIVEFDGDDGTDTVASDGPSPSISARSD</sequence>
<organism evidence="3 4">
    <name type="scientific">Maioricimonas rarisocia</name>
    <dbReference type="NCBI Taxonomy" id="2528026"/>
    <lineage>
        <taxon>Bacteria</taxon>
        <taxon>Pseudomonadati</taxon>
        <taxon>Planctomycetota</taxon>
        <taxon>Planctomycetia</taxon>
        <taxon>Planctomycetales</taxon>
        <taxon>Planctomycetaceae</taxon>
        <taxon>Maioricimonas</taxon>
    </lineage>
</organism>
<feature type="region of interest" description="Disordered" evidence="1">
    <location>
        <begin position="56"/>
        <end position="75"/>
    </location>
</feature>
<keyword evidence="2" id="KW-1133">Transmembrane helix</keyword>
<reference evidence="3 4" key="1">
    <citation type="submission" date="2019-02" db="EMBL/GenBank/DDBJ databases">
        <title>Deep-cultivation of Planctomycetes and their phenomic and genomic characterization uncovers novel biology.</title>
        <authorList>
            <person name="Wiegand S."/>
            <person name="Jogler M."/>
            <person name="Boedeker C."/>
            <person name="Pinto D."/>
            <person name="Vollmers J."/>
            <person name="Rivas-Marin E."/>
            <person name="Kohn T."/>
            <person name="Peeters S.H."/>
            <person name="Heuer A."/>
            <person name="Rast P."/>
            <person name="Oberbeckmann S."/>
            <person name="Bunk B."/>
            <person name="Jeske O."/>
            <person name="Meyerdierks A."/>
            <person name="Storesund J.E."/>
            <person name="Kallscheuer N."/>
            <person name="Luecker S."/>
            <person name="Lage O.M."/>
            <person name="Pohl T."/>
            <person name="Merkel B.J."/>
            <person name="Hornburger P."/>
            <person name="Mueller R.-W."/>
            <person name="Bruemmer F."/>
            <person name="Labrenz M."/>
            <person name="Spormann A.M."/>
            <person name="Op den Camp H."/>
            <person name="Overmann J."/>
            <person name="Amann R."/>
            <person name="Jetten M.S.M."/>
            <person name="Mascher T."/>
            <person name="Medema M.H."/>
            <person name="Devos D.P."/>
            <person name="Kaster A.-K."/>
            <person name="Ovreas L."/>
            <person name="Rohde M."/>
            <person name="Galperin M.Y."/>
            <person name="Jogler C."/>
        </authorList>
    </citation>
    <scope>NUCLEOTIDE SEQUENCE [LARGE SCALE GENOMIC DNA]</scope>
    <source>
        <strain evidence="3 4">Mal4</strain>
    </source>
</reference>
<proteinExistence type="predicted"/>
<dbReference type="KEGG" id="mri:Mal4_29370"/>
<feature type="compositionally biased region" description="Polar residues" evidence="1">
    <location>
        <begin position="66"/>
        <end position="75"/>
    </location>
</feature>
<dbReference type="RefSeq" id="WP_145369872.1">
    <property type="nucleotide sequence ID" value="NZ_CP036275.1"/>
</dbReference>
<gene>
    <name evidence="3" type="ORF">Mal4_29370</name>
</gene>
<evidence type="ECO:0000256" key="1">
    <source>
        <dbReference type="SAM" id="MobiDB-lite"/>
    </source>
</evidence>
<evidence type="ECO:0000313" key="4">
    <source>
        <dbReference type="Proteomes" id="UP000320496"/>
    </source>
</evidence>
<dbReference type="Proteomes" id="UP000320496">
    <property type="component" value="Chromosome"/>
</dbReference>
<name>A0A517Z7Z9_9PLAN</name>
<feature type="transmembrane region" description="Helical" evidence="2">
    <location>
        <begin position="29"/>
        <end position="50"/>
    </location>
</feature>
<keyword evidence="2" id="KW-0812">Transmembrane</keyword>
<evidence type="ECO:0000313" key="3">
    <source>
        <dbReference type="EMBL" id="QDU38608.1"/>
    </source>
</evidence>